<evidence type="ECO:0000313" key="4">
    <source>
        <dbReference type="Proteomes" id="UP001431429"/>
    </source>
</evidence>
<dbReference type="RefSeq" id="WP_250923829.1">
    <property type="nucleotide sequence ID" value="NZ_JAMQAW010000078.1"/>
</dbReference>
<evidence type="ECO:0000313" key="3">
    <source>
        <dbReference type="EMBL" id="MCM2393532.1"/>
    </source>
</evidence>
<proteinExistence type="inferred from homology"/>
<dbReference type="PANTHER" id="PTHR42760">
    <property type="entry name" value="SHORT-CHAIN DEHYDROGENASES/REDUCTASES FAMILY MEMBER"/>
    <property type="match status" value="1"/>
</dbReference>
<dbReference type="Gene3D" id="3.40.50.720">
    <property type="entry name" value="NAD(P)-binding Rossmann-like Domain"/>
    <property type="match status" value="1"/>
</dbReference>
<protein>
    <submittedName>
        <fullName evidence="3">SDR family oxidoreductase</fullName>
    </submittedName>
</protein>
<dbReference type="PANTHER" id="PTHR42760:SF133">
    <property type="entry name" value="3-OXOACYL-[ACYL-CARRIER-PROTEIN] REDUCTASE"/>
    <property type="match status" value="1"/>
</dbReference>
<dbReference type="PRINTS" id="PR00080">
    <property type="entry name" value="SDRFAMILY"/>
</dbReference>
<dbReference type="PRINTS" id="PR00081">
    <property type="entry name" value="GDHRDH"/>
</dbReference>
<keyword evidence="4" id="KW-1185">Reference proteome</keyword>
<evidence type="ECO:0000256" key="1">
    <source>
        <dbReference type="ARBA" id="ARBA00006484"/>
    </source>
</evidence>
<comment type="similarity">
    <text evidence="1">Belongs to the short-chain dehydrogenases/reductases (SDR) family.</text>
</comment>
<reference evidence="3" key="1">
    <citation type="submission" date="2022-06" db="EMBL/GenBank/DDBJ databases">
        <title>Genome public.</title>
        <authorList>
            <person name="Sun Q."/>
        </authorList>
    </citation>
    <scope>NUCLEOTIDE SEQUENCE</scope>
    <source>
        <strain evidence="3">CWNU-1</strain>
    </source>
</reference>
<evidence type="ECO:0000256" key="2">
    <source>
        <dbReference type="ARBA" id="ARBA00023002"/>
    </source>
</evidence>
<dbReference type="Pfam" id="PF13561">
    <property type="entry name" value="adh_short_C2"/>
    <property type="match status" value="1"/>
</dbReference>
<comment type="caution">
    <text evidence="3">The sequence shown here is derived from an EMBL/GenBank/DDBJ whole genome shotgun (WGS) entry which is preliminary data.</text>
</comment>
<dbReference type="InterPro" id="IPR036291">
    <property type="entry name" value="NAD(P)-bd_dom_sf"/>
</dbReference>
<dbReference type="SUPFAM" id="SSF51735">
    <property type="entry name" value="NAD(P)-binding Rossmann-fold domains"/>
    <property type="match status" value="1"/>
</dbReference>
<gene>
    <name evidence="3" type="ORF">NBG84_35550</name>
</gene>
<organism evidence="3 4">
    <name type="scientific">Streptomyces albipurpureus</name>
    <dbReference type="NCBI Taxonomy" id="2897419"/>
    <lineage>
        <taxon>Bacteria</taxon>
        <taxon>Bacillati</taxon>
        <taxon>Actinomycetota</taxon>
        <taxon>Actinomycetes</taxon>
        <taxon>Kitasatosporales</taxon>
        <taxon>Streptomycetaceae</taxon>
        <taxon>Streptomyces</taxon>
    </lineage>
</organism>
<dbReference type="EMBL" id="JAMQAW010000078">
    <property type="protein sequence ID" value="MCM2393532.1"/>
    <property type="molecule type" value="Genomic_DNA"/>
</dbReference>
<accession>A0ABT0UY88</accession>
<keyword evidence="2" id="KW-0560">Oxidoreductase</keyword>
<dbReference type="CDD" id="cd05233">
    <property type="entry name" value="SDR_c"/>
    <property type="match status" value="1"/>
</dbReference>
<dbReference type="Proteomes" id="UP001431429">
    <property type="component" value="Unassembled WGS sequence"/>
</dbReference>
<sequence length="261" mass="27498">MQESDSSRRTALVTGAARGIGRAVALELARAGYDVAVVDVDFEGFRAYEDDQTQSVMTELEATGAKVISAEASTTDTAAMEDLVARITGEWGSLNALVCNAGGGSGPLDSNRGSAVDLEQLDEVMRRNLYGTITTVQAALPALLGADRPAIVTMGSVTGVQPTDSATYAHYGVSKAAVMHYTRYLAADLAASGVRANCVAPGPIATGRLRMRAREIGERDPRRAEALMAGVGTEADVARAVRYLACPDSQFMSGHILHLYR</sequence>
<dbReference type="InterPro" id="IPR002347">
    <property type="entry name" value="SDR_fam"/>
</dbReference>
<name>A0ABT0UY88_9ACTN</name>